<evidence type="ECO:0000313" key="2">
    <source>
        <dbReference type="Proteomes" id="UP001216139"/>
    </source>
</evidence>
<reference evidence="1 2" key="1">
    <citation type="submission" date="2023-02" db="EMBL/GenBank/DDBJ databases">
        <title>Genome sequence of Mucilaginibacter jinjuensis strain KACC 16571.</title>
        <authorList>
            <person name="Kim S."/>
            <person name="Heo J."/>
            <person name="Kwon S.-W."/>
        </authorList>
    </citation>
    <scope>NUCLEOTIDE SEQUENCE [LARGE SCALE GENOMIC DNA]</scope>
    <source>
        <strain evidence="1 2">KACC 16571</strain>
    </source>
</reference>
<gene>
    <name evidence="1" type="ORF">PQO05_22930</name>
</gene>
<keyword evidence="2" id="KW-1185">Reference proteome</keyword>
<dbReference type="EMBL" id="CP117167">
    <property type="protein sequence ID" value="WCT11599.1"/>
    <property type="molecule type" value="Genomic_DNA"/>
</dbReference>
<accession>A0ABY7T5R1</accession>
<dbReference type="Proteomes" id="UP001216139">
    <property type="component" value="Chromosome"/>
</dbReference>
<protein>
    <submittedName>
        <fullName evidence="1">Uncharacterized protein</fullName>
    </submittedName>
</protein>
<proteinExistence type="predicted"/>
<sequence>MSSTDQDFRDEFKPLHIPAHYMPADSDEDKIIYALAQIEEGTPDDVATEISKHDSAVDLEYFKTKAASVLHILYEKGLIKGSTVGDTTTYNLSKITRANDGAVDPELLAPGLD</sequence>
<evidence type="ECO:0000313" key="1">
    <source>
        <dbReference type="EMBL" id="WCT11599.1"/>
    </source>
</evidence>
<name>A0ABY7T5R1_9SPHI</name>
<organism evidence="1 2">
    <name type="scientific">Mucilaginibacter jinjuensis</name>
    <dbReference type="NCBI Taxonomy" id="1176721"/>
    <lineage>
        <taxon>Bacteria</taxon>
        <taxon>Pseudomonadati</taxon>
        <taxon>Bacteroidota</taxon>
        <taxon>Sphingobacteriia</taxon>
        <taxon>Sphingobacteriales</taxon>
        <taxon>Sphingobacteriaceae</taxon>
        <taxon>Mucilaginibacter</taxon>
    </lineage>
</organism>
<dbReference type="RefSeq" id="WP_273629788.1">
    <property type="nucleotide sequence ID" value="NZ_CP117167.1"/>
</dbReference>